<evidence type="ECO:0000313" key="5">
    <source>
        <dbReference type="Proteomes" id="UP000228758"/>
    </source>
</evidence>
<dbReference type="OrthoDB" id="3190820at2"/>
<comment type="caution">
    <text evidence="4">The sequence shown here is derived from an EMBL/GenBank/DDBJ whole genome shotgun (WGS) entry which is preliminary data.</text>
</comment>
<dbReference type="InterPro" id="IPR000182">
    <property type="entry name" value="GNAT_dom"/>
</dbReference>
<evidence type="ECO:0000256" key="2">
    <source>
        <dbReference type="ARBA" id="ARBA00023315"/>
    </source>
</evidence>
<dbReference type="Proteomes" id="UP000228758">
    <property type="component" value="Unassembled WGS sequence"/>
</dbReference>
<dbReference type="CDD" id="cd04301">
    <property type="entry name" value="NAT_SF"/>
    <property type="match status" value="1"/>
</dbReference>
<dbReference type="InterPro" id="IPR016181">
    <property type="entry name" value="Acyl_CoA_acyltransferase"/>
</dbReference>
<dbReference type="PROSITE" id="PS51186">
    <property type="entry name" value="GNAT"/>
    <property type="match status" value="1"/>
</dbReference>
<gene>
    <name evidence="4" type="ORF">CLV46_3038</name>
</gene>
<feature type="domain" description="N-acetyltransferase" evidence="3">
    <location>
        <begin position="1"/>
        <end position="151"/>
    </location>
</feature>
<keyword evidence="1 4" id="KW-0808">Transferase</keyword>
<evidence type="ECO:0000313" key="4">
    <source>
        <dbReference type="EMBL" id="PJJ73446.1"/>
    </source>
</evidence>
<dbReference type="SUPFAM" id="SSF55729">
    <property type="entry name" value="Acyl-CoA N-acyltransferases (Nat)"/>
    <property type="match status" value="1"/>
</dbReference>
<evidence type="ECO:0000259" key="3">
    <source>
        <dbReference type="PROSITE" id="PS51186"/>
    </source>
</evidence>
<evidence type="ECO:0000256" key="1">
    <source>
        <dbReference type="ARBA" id="ARBA00022679"/>
    </source>
</evidence>
<dbReference type="PANTHER" id="PTHR43877:SF2">
    <property type="entry name" value="AMINOALKYLPHOSPHONATE N-ACETYLTRANSFERASE-RELATED"/>
    <property type="match status" value="1"/>
</dbReference>
<keyword evidence="2" id="KW-0012">Acyltransferase</keyword>
<dbReference type="Gene3D" id="3.40.630.30">
    <property type="match status" value="1"/>
</dbReference>
<dbReference type="Pfam" id="PF00583">
    <property type="entry name" value="Acetyltransf_1"/>
    <property type="match status" value="1"/>
</dbReference>
<sequence length="151" mass="16181">MTVVTVEHSTAPGVLDLVRQGDEFGLSLYPPESYYALDASELDRDDVELHVARHDGHAIGIAALVDAGDDTGELKRMFVDPTARGRGAARALLDSIETAARARGIRVLRLETGPKQPEAIALYTSHGYEPIDAFGPYVGDPSSLCFAKSLS</sequence>
<dbReference type="InterPro" id="IPR050832">
    <property type="entry name" value="Bact_Acetyltransf"/>
</dbReference>
<proteinExistence type="predicted"/>
<dbReference type="AlphaFoldDB" id="A0A2M9CNG8"/>
<dbReference type="GO" id="GO:0016747">
    <property type="term" value="F:acyltransferase activity, transferring groups other than amino-acyl groups"/>
    <property type="evidence" value="ECO:0007669"/>
    <property type="project" value="InterPro"/>
</dbReference>
<name>A0A2M9CNG8_9MICO</name>
<protein>
    <submittedName>
        <fullName evidence="4">Putative acetyltransferase</fullName>
    </submittedName>
</protein>
<reference evidence="4 5" key="1">
    <citation type="submission" date="2017-11" db="EMBL/GenBank/DDBJ databases">
        <title>Genomic Encyclopedia of Archaeal and Bacterial Type Strains, Phase II (KMG-II): From Individual Species to Whole Genera.</title>
        <authorList>
            <person name="Goeker M."/>
        </authorList>
    </citation>
    <scope>NUCLEOTIDE SEQUENCE [LARGE SCALE GENOMIC DNA]</scope>
    <source>
        <strain evidence="4 5">DSM 27393</strain>
    </source>
</reference>
<organism evidence="4 5">
    <name type="scientific">Diaminobutyricimonas aerilata</name>
    <dbReference type="NCBI Taxonomy" id="1162967"/>
    <lineage>
        <taxon>Bacteria</taxon>
        <taxon>Bacillati</taxon>
        <taxon>Actinomycetota</taxon>
        <taxon>Actinomycetes</taxon>
        <taxon>Micrococcales</taxon>
        <taxon>Microbacteriaceae</taxon>
        <taxon>Diaminobutyricimonas</taxon>
    </lineage>
</organism>
<dbReference type="PANTHER" id="PTHR43877">
    <property type="entry name" value="AMINOALKYLPHOSPHONATE N-ACETYLTRANSFERASE-RELATED-RELATED"/>
    <property type="match status" value="1"/>
</dbReference>
<dbReference type="EMBL" id="PGFF01000001">
    <property type="protein sequence ID" value="PJJ73446.1"/>
    <property type="molecule type" value="Genomic_DNA"/>
</dbReference>
<dbReference type="RefSeq" id="WP_100365535.1">
    <property type="nucleotide sequence ID" value="NZ_PGFF01000001.1"/>
</dbReference>
<accession>A0A2M9CNG8</accession>
<keyword evidence="5" id="KW-1185">Reference proteome</keyword>